<evidence type="ECO:0000313" key="2">
    <source>
        <dbReference type="Proteomes" id="UP000824782"/>
    </source>
</evidence>
<name>A0AAV7C068_ENGPU</name>
<proteinExistence type="predicted"/>
<reference evidence="1" key="1">
    <citation type="thesis" date="2020" institute="ProQuest LLC" country="789 East Eisenhower Parkway, Ann Arbor, MI, USA">
        <title>Comparative Genomics and Chromosome Evolution.</title>
        <authorList>
            <person name="Mudd A.B."/>
        </authorList>
    </citation>
    <scope>NUCLEOTIDE SEQUENCE</scope>
    <source>
        <strain evidence="1">237g6f4</strain>
        <tissue evidence="1">Blood</tissue>
    </source>
</reference>
<keyword evidence="2" id="KW-1185">Reference proteome</keyword>
<evidence type="ECO:0000313" key="1">
    <source>
        <dbReference type="EMBL" id="KAG8578365.1"/>
    </source>
</evidence>
<gene>
    <name evidence="1" type="ORF">GDO81_010464</name>
</gene>
<dbReference type="EMBL" id="WNYA01000004">
    <property type="protein sequence ID" value="KAG8578365.1"/>
    <property type="molecule type" value="Genomic_DNA"/>
</dbReference>
<protein>
    <submittedName>
        <fullName evidence="1">Uncharacterized protein</fullName>
    </submittedName>
</protein>
<accession>A0AAV7C068</accession>
<dbReference type="Proteomes" id="UP000824782">
    <property type="component" value="Unassembled WGS sequence"/>
</dbReference>
<comment type="caution">
    <text evidence="1">The sequence shown here is derived from an EMBL/GenBank/DDBJ whole genome shotgun (WGS) entry which is preliminary data.</text>
</comment>
<dbReference type="AlphaFoldDB" id="A0AAV7C068"/>
<organism evidence="1 2">
    <name type="scientific">Engystomops pustulosus</name>
    <name type="common">Tungara frog</name>
    <name type="synonym">Physalaemus pustulosus</name>
    <dbReference type="NCBI Taxonomy" id="76066"/>
    <lineage>
        <taxon>Eukaryota</taxon>
        <taxon>Metazoa</taxon>
        <taxon>Chordata</taxon>
        <taxon>Craniata</taxon>
        <taxon>Vertebrata</taxon>
        <taxon>Euteleostomi</taxon>
        <taxon>Amphibia</taxon>
        <taxon>Batrachia</taxon>
        <taxon>Anura</taxon>
        <taxon>Neobatrachia</taxon>
        <taxon>Hyloidea</taxon>
        <taxon>Leptodactylidae</taxon>
        <taxon>Leiuperinae</taxon>
        <taxon>Engystomops</taxon>
    </lineage>
</organism>
<sequence>MRGSSRERPAALYLCSSSRLSCRAVRGSGRHRSPAILSSLPAAASSCYGAYAFRPAASGGRTRALHPGRTGRQDVCQQLCVYMCQPQLTQQRTLSVYSHQTGAIFSYLVDRQKINNTYSPFYIPGSSSPLLSLLLYTTG</sequence>